<name>A0A3G5A4U9_9VIRU</name>
<dbReference type="PROSITE" id="PS50088">
    <property type="entry name" value="ANK_REPEAT"/>
    <property type="match status" value="5"/>
</dbReference>
<dbReference type="InterPro" id="IPR036770">
    <property type="entry name" value="Ankyrin_rpt-contain_sf"/>
</dbReference>
<dbReference type="InterPro" id="IPR003613">
    <property type="entry name" value="Ubox_domain"/>
</dbReference>
<gene>
    <name evidence="4" type="ORF">Homavirus8_5</name>
</gene>
<dbReference type="SUPFAM" id="SSF57850">
    <property type="entry name" value="RING/U-box"/>
    <property type="match status" value="1"/>
</dbReference>
<dbReference type="Pfam" id="PF04564">
    <property type="entry name" value="U-box"/>
    <property type="match status" value="1"/>
</dbReference>
<reference evidence="4" key="1">
    <citation type="submission" date="2018-10" db="EMBL/GenBank/DDBJ databases">
        <title>Hidden diversity of soil giant viruses.</title>
        <authorList>
            <person name="Schulz F."/>
            <person name="Alteio L."/>
            <person name="Goudeau D."/>
            <person name="Ryan E.M."/>
            <person name="Malmstrom R.R."/>
            <person name="Blanchard J."/>
            <person name="Woyke T."/>
        </authorList>
    </citation>
    <scope>NUCLEOTIDE SEQUENCE</scope>
    <source>
        <strain evidence="4">HOV1</strain>
    </source>
</reference>
<dbReference type="InterPro" id="IPR002110">
    <property type="entry name" value="Ankyrin_rpt"/>
</dbReference>
<dbReference type="PROSITE" id="PS50297">
    <property type="entry name" value="ANK_REP_REGION"/>
    <property type="match status" value="3"/>
</dbReference>
<dbReference type="EMBL" id="MK072339">
    <property type="protein sequence ID" value="AYV82112.1"/>
    <property type="molecule type" value="Genomic_DNA"/>
</dbReference>
<dbReference type="GO" id="GO:0016567">
    <property type="term" value="P:protein ubiquitination"/>
    <property type="evidence" value="ECO:0007669"/>
    <property type="project" value="InterPro"/>
</dbReference>
<dbReference type="PROSITE" id="PS51698">
    <property type="entry name" value="U_BOX"/>
    <property type="match status" value="1"/>
</dbReference>
<dbReference type="Gene3D" id="1.25.40.20">
    <property type="entry name" value="Ankyrin repeat-containing domain"/>
    <property type="match status" value="1"/>
</dbReference>
<dbReference type="Pfam" id="PF12796">
    <property type="entry name" value="Ank_2"/>
    <property type="match status" value="2"/>
</dbReference>
<proteinExistence type="predicted"/>
<evidence type="ECO:0000256" key="1">
    <source>
        <dbReference type="ARBA" id="ARBA00022737"/>
    </source>
</evidence>
<protein>
    <recommendedName>
        <fullName evidence="3">U-box domain-containing protein</fullName>
    </recommendedName>
</protein>
<keyword evidence="2" id="KW-0040">ANK repeat</keyword>
<sequence>MDIICPITNQIFHTPVLASDGFFYEKQAIENWIAKNKTSPHTRQQLETNLYNSLEIKQYIDIYLLEHPDKKTKQYKPSMDHTDNLTIINNLLRTERYDKLLEYKNFDLAKMTNIYVEQLFKKGNIDAIKHILDNTSYLEYKFNNGWKVIHMVCRHSTPEIIKHLVDKGVNLNWATNDGWTPIHIVCQYSTPEMITYLVDKDIDLESGCNGWKPIHLVCRYNNPEVIKHLVDRGVDLECVTNHGSKPIHLVCQYSTLEMIKYLANKGVDLECADNDGWKPIHFLCGNSTPEAIKYLADKGVDLECVNNEGWKPIHVACHYNTSDVIKYTIDMGVDLKSKIKKYNGKHKEMNILELIELNKILTNEEKNDIITHINHCISYTSL</sequence>
<dbReference type="InterPro" id="IPR013083">
    <property type="entry name" value="Znf_RING/FYVE/PHD"/>
</dbReference>
<evidence type="ECO:0000256" key="2">
    <source>
        <dbReference type="ARBA" id="ARBA00023043"/>
    </source>
</evidence>
<dbReference type="Pfam" id="PF13606">
    <property type="entry name" value="Ank_3"/>
    <property type="match status" value="1"/>
</dbReference>
<dbReference type="SMART" id="SM00248">
    <property type="entry name" value="ANK"/>
    <property type="match status" value="6"/>
</dbReference>
<dbReference type="PANTHER" id="PTHR24188">
    <property type="entry name" value="ANKYRIN REPEAT PROTEIN"/>
    <property type="match status" value="1"/>
</dbReference>
<dbReference type="SMART" id="SM00504">
    <property type="entry name" value="Ubox"/>
    <property type="match status" value="1"/>
</dbReference>
<dbReference type="CDD" id="cd16655">
    <property type="entry name" value="RING-Ubox_WDSUB1-like"/>
    <property type="match status" value="1"/>
</dbReference>
<dbReference type="PANTHER" id="PTHR24188:SF29">
    <property type="entry name" value="GH09064P"/>
    <property type="match status" value="1"/>
</dbReference>
<dbReference type="GO" id="GO:0004842">
    <property type="term" value="F:ubiquitin-protein transferase activity"/>
    <property type="evidence" value="ECO:0007669"/>
    <property type="project" value="InterPro"/>
</dbReference>
<dbReference type="Gene3D" id="3.30.40.10">
    <property type="entry name" value="Zinc/RING finger domain, C3HC4 (zinc finger)"/>
    <property type="match status" value="1"/>
</dbReference>
<feature type="domain" description="U-box" evidence="3">
    <location>
        <begin position="1"/>
        <end position="70"/>
    </location>
</feature>
<keyword evidence="1" id="KW-0677">Repeat</keyword>
<evidence type="ECO:0000259" key="3">
    <source>
        <dbReference type="PROSITE" id="PS51698"/>
    </source>
</evidence>
<organism evidence="4">
    <name type="scientific">Homavirus sp</name>
    <dbReference type="NCBI Taxonomy" id="2487769"/>
    <lineage>
        <taxon>Viruses</taxon>
        <taxon>Varidnaviria</taxon>
        <taxon>Bamfordvirae</taxon>
        <taxon>Nucleocytoviricota</taxon>
        <taxon>Megaviricetes</taxon>
        <taxon>Imitervirales</taxon>
        <taxon>Mimiviridae</taxon>
        <taxon>Klosneuvirinae</taxon>
    </lineage>
</organism>
<dbReference type="SUPFAM" id="SSF48403">
    <property type="entry name" value="Ankyrin repeat"/>
    <property type="match status" value="1"/>
</dbReference>
<evidence type="ECO:0000313" key="4">
    <source>
        <dbReference type="EMBL" id="AYV82112.1"/>
    </source>
</evidence>
<accession>A0A3G5A4U9</accession>